<dbReference type="AlphaFoldDB" id="A0A2Z2M929"/>
<dbReference type="Proteomes" id="UP000250179">
    <property type="component" value="Chromosome"/>
</dbReference>
<evidence type="ECO:0000313" key="2">
    <source>
        <dbReference type="EMBL" id="ASJ03010.1"/>
    </source>
</evidence>
<evidence type="ECO:0000259" key="1">
    <source>
        <dbReference type="Pfam" id="PF10102"/>
    </source>
</evidence>
<organism evidence="2 3">
    <name type="scientific">Thermococcus profundus</name>
    <dbReference type="NCBI Taxonomy" id="49899"/>
    <lineage>
        <taxon>Archaea</taxon>
        <taxon>Methanobacteriati</taxon>
        <taxon>Methanobacteriota</taxon>
        <taxon>Thermococci</taxon>
        <taxon>Thermococcales</taxon>
        <taxon>Thermococcaceae</taxon>
        <taxon>Thermococcus</taxon>
    </lineage>
</organism>
<feature type="domain" description="DUF2341" evidence="1">
    <location>
        <begin position="198"/>
        <end position="279"/>
    </location>
</feature>
<dbReference type="KEGG" id="tprf:A3L09_06945"/>
<accession>A0A2Z2M929</accession>
<protein>
    <recommendedName>
        <fullName evidence="1">DUF2341 domain-containing protein</fullName>
    </recommendedName>
</protein>
<keyword evidence="3" id="KW-1185">Reference proteome</keyword>
<gene>
    <name evidence="2" type="ORF">A3L09_06945</name>
</gene>
<name>A0A2Z2M929_THEPR</name>
<evidence type="ECO:0000313" key="3">
    <source>
        <dbReference type="Proteomes" id="UP000250179"/>
    </source>
</evidence>
<reference evidence="2 3" key="1">
    <citation type="submission" date="2016-03" db="EMBL/GenBank/DDBJ databases">
        <title>Complete genome sequence of Thermococcus profundus strain DT5432.</title>
        <authorList>
            <person name="Oger P.M."/>
        </authorList>
    </citation>
    <scope>NUCLEOTIDE SEQUENCE [LARGE SCALE GENOMIC DNA]</scope>
    <source>
        <strain evidence="2 3">DT 5432</strain>
    </source>
</reference>
<dbReference type="EMBL" id="CP014862">
    <property type="protein sequence ID" value="ASJ03010.1"/>
    <property type="molecule type" value="Genomic_DNA"/>
</dbReference>
<dbReference type="InterPro" id="IPR018765">
    <property type="entry name" value="DUF2341"/>
</dbReference>
<proteinExistence type="predicted"/>
<dbReference type="Pfam" id="PF10102">
    <property type="entry name" value="DUF2341"/>
    <property type="match status" value="1"/>
</dbReference>
<dbReference type="OrthoDB" id="101984at2157"/>
<dbReference type="GeneID" id="33320137"/>
<sequence>MRALKSAGLLMLVLSITVVGLAVPTINVSVEEIGEGSQRLVSPVLDGSIWFNLGLSGGELVFPRDLPSGTRIYVSLEDSNNNTVAYNYSITLSSDLPAGSVLGYSLENPSNAARTDVVRAVVTIVTPNYQTTLTSGTITVNVREIGVGIANTTKFCTPITIAERSGNDLYNYSVLIALDDSGNTDSELWKVDWNVINASNLYFTDENGSPLYFWVQYLDANARIAYLWVKLPKLPADSKEVVCLNYGVWPNPYAGYHDLYKTFLFVDDFYAFNASTWESNSPITVNGGVLQLSAGQWLWTRRSFGQHYAVHIAAYMGSDDGRRFDNAPNNGNIVYYSLGPFLMGYIAPDNTAYADGAGGAYIFGSLRLDAKGSLRFVIPADPDSSGYWSASVASNSYQLQAGSYISMTLYNGRLSFYQKTSGLDWGNISTYTQISTYTVNVDGDGRIGFGQWSGGPSYYGWVVVRNYADPEPSVSVGYWYYKLVFYPQPPAAAATDFSTASRALPLRSSNALQEDGMGLLAVPLSGTPRAVLHESTPQTENGERRGK</sequence>
<dbReference type="RefSeq" id="WP_088858265.1">
    <property type="nucleotide sequence ID" value="NZ_CP014862.1"/>
</dbReference>